<dbReference type="Proteomes" id="UP000618445">
    <property type="component" value="Unassembled WGS sequence"/>
</dbReference>
<evidence type="ECO:0000313" key="2">
    <source>
        <dbReference type="EMBL" id="MBD2319461.1"/>
    </source>
</evidence>
<dbReference type="PANTHER" id="PTHR23150:SF19">
    <property type="entry name" value="FORMYLGLYCINE-GENERATING ENZYME"/>
    <property type="match status" value="1"/>
</dbReference>
<dbReference type="EMBL" id="JACJQY010000052">
    <property type="protein sequence ID" value="MBD2319461.1"/>
    <property type="molecule type" value="Genomic_DNA"/>
</dbReference>
<dbReference type="InterPro" id="IPR016187">
    <property type="entry name" value="CTDL_fold"/>
</dbReference>
<feature type="domain" description="Sulfatase-modifying factor enzyme-like" evidence="1">
    <location>
        <begin position="27"/>
        <end position="263"/>
    </location>
</feature>
<dbReference type="RefSeq" id="WP_190581493.1">
    <property type="nucleotide sequence ID" value="NZ_CAWPQU010000048.1"/>
</dbReference>
<dbReference type="InterPro" id="IPR005532">
    <property type="entry name" value="SUMF_dom"/>
</dbReference>
<dbReference type="Gene3D" id="3.90.1580.10">
    <property type="entry name" value="paralog of FGE (formylglycine-generating enzyme)"/>
    <property type="match status" value="1"/>
</dbReference>
<dbReference type="InterPro" id="IPR051043">
    <property type="entry name" value="Sulfatase_Mod_Factor_Kinase"/>
</dbReference>
<gene>
    <name evidence="2" type="ORF">H6G05_21805</name>
</gene>
<accession>A0ABR8CGL6</accession>
<evidence type="ECO:0000313" key="3">
    <source>
        <dbReference type="Proteomes" id="UP000618445"/>
    </source>
</evidence>
<dbReference type="InterPro" id="IPR042095">
    <property type="entry name" value="SUMF_sf"/>
</dbReference>
<proteinExistence type="predicted"/>
<comment type="caution">
    <text evidence="2">The sequence shown here is derived from an EMBL/GenBank/DDBJ whole genome shotgun (WGS) entry which is preliminary data.</text>
</comment>
<dbReference type="SUPFAM" id="SSF56436">
    <property type="entry name" value="C-type lectin-like"/>
    <property type="match status" value="1"/>
</dbReference>
<dbReference type="Pfam" id="PF03781">
    <property type="entry name" value="FGE-sulfatase"/>
    <property type="match status" value="1"/>
</dbReference>
<reference evidence="2 3" key="1">
    <citation type="journal article" date="2020" name="ISME J.">
        <title>Comparative genomics reveals insights into cyanobacterial evolution and habitat adaptation.</title>
        <authorList>
            <person name="Chen M.Y."/>
            <person name="Teng W.K."/>
            <person name="Zhao L."/>
            <person name="Hu C.X."/>
            <person name="Zhou Y.K."/>
            <person name="Han B.P."/>
            <person name="Song L.R."/>
            <person name="Shu W.S."/>
        </authorList>
    </citation>
    <scope>NUCLEOTIDE SEQUENCE [LARGE SCALE GENOMIC DNA]</scope>
    <source>
        <strain evidence="2 3">FACHB-1050</strain>
    </source>
</reference>
<keyword evidence="3" id="KW-1185">Reference proteome</keyword>
<organism evidence="2 3">
    <name type="scientific">Phormidium tenue FACHB-1050</name>
    <dbReference type="NCBI Taxonomy" id="2692857"/>
    <lineage>
        <taxon>Bacteria</taxon>
        <taxon>Bacillati</taxon>
        <taxon>Cyanobacteriota</taxon>
        <taxon>Cyanophyceae</taxon>
        <taxon>Oscillatoriophycideae</taxon>
        <taxon>Oscillatoriales</taxon>
        <taxon>Oscillatoriaceae</taxon>
        <taxon>Phormidium</taxon>
    </lineage>
</organism>
<name>A0ABR8CGL6_9CYAN</name>
<dbReference type="PANTHER" id="PTHR23150">
    <property type="entry name" value="SULFATASE MODIFYING FACTOR 1, 2"/>
    <property type="match status" value="1"/>
</dbReference>
<sequence length="271" mass="30960">MPTVTIHRHQATNQFYDEKLDNKTHLRMMQIPAGTFLMGSPDNEEGRLDNKESPQHRVSVPSFFMAKYPVTQSQWRIVSKMPQVKLKLKQNQSQFKGDTRPVEQVSWHEAIEFCARLTNHTKRQYRLPTEAEWEYACRAGTTTPFHFGETISPELANYDASSAYGDGVTGEYRQETTPVDHFKIANDWGLSDMHGNVLEWCQDHWHSNYEGSPEDGSAWLTDKSDANRVIRGGSWNYVPRFCRSASRVGNSPDVRDNNLGFRVSCSAPATL</sequence>
<protein>
    <submittedName>
        <fullName evidence="2">Formylglycine-generating enzyme family protein</fullName>
    </submittedName>
</protein>
<evidence type="ECO:0000259" key="1">
    <source>
        <dbReference type="Pfam" id="PF03781"/>
    </source>
</evidence>